<dbReference type="AlphaFoldDB" id="A0A8M1KVT1"/>
<feature type="coiled-coil region" evidence="1">
    <location>
        <begin position="376"/>
        <end position="474"/>
    </location>
</feature>
<name>A0A8M1KVT1_CLUHA</name>
<evidence type="ECO:0000256" key="1">
    <source>
        <dbReference type="SAM" id="Coils"/>
    </source>
</evidence>
<feature type="coiled-coil region" evidence="1">
    <location>
        <begin position="190"/>
        <end position="311"/>
    </location>
</feature>
<keyword evidence="1" id="KW-0175">Coiled coil</keyword>
<keyword evidence="2" id="KW-1185">Reference proteome</keyword>
<feature type="coiled-coil region" evidence="1">
    <location>
        <begin position="95"/>
        <end position="129"/>
    </location>
</feature>
<dbReference type="OrthoDB" id="10031759at2759"/>
<protein>
    <submittedName>
        <fullName evidence="3">Myosin heavy chain, non-muscle isoform X1</fullName>
    </submittedName>
</protein>
<dbReference type="CTD" id="729665"/>
<accession>A0A8M1KVT1</accession>
<reference evidence="3" key="1">
    <citation type="submission" date="2025-08" db="UniProtKB">
        <authorList>
            <consortium name="RefSeq"/>
        </authorList>
    </citation>
    <scope>IDENTIFICATION</scope>
</reference>
<feature type="coiled-coil region" evidence="1">
    <location>
        <begin position="500"/>
        <end position="534"/>
    </location>
</feature>
<gene>
    <name evidence="3" type="primary">ccdc175</name>
</gene>
<evidence type="ECO:0000313" key="3">
    <source>
        <dbReference type="RefSeq" id="XP_042565709.1"/>
    </source>
</evidence>
<dbReference type="PANTHER" id="PTHR35347">
    <property type="entry name" value="COILED-COIL DOMAIN-CONTAINING PROTEIN 175"/>
    <property type="match status" value="1"/>
</dbReference>
<sequence>MASCLVPDFPAVLLALEHLGELEKQLKDEDVSFSQEASHHLREIATAIKALEASRKAVHEQLEVETIESSKVRHQVLRIRDEVVYEITDGVAAARDVNATQLNQLQDELKNLMEEIESMEVKRGLLEGQNALLYPERARVKQNHENVISLLNFQLAEKASKQILLNEKMNEIEDVKAKIACVEIIRADLLNELTQERNMFNEAKNILEAQIEQCENRIQQQKKNIGQIRRELDNLTNDLQEKEDREADHRNTIYQVGLIITRLTSTKNKLKDQLAEEIRKSVKLEQNRVVLEQELAELTETFRKREELLQQSIIETKEEIEQSLLMNAIHLASVTRLTDHFNIQRKLEDDTMGEHSAMARRLEWSKLRLDERFASIAKYKLEIKEMEEGMRQLNETTVVNSDLFKRNLEEMKVQLAKEKKIRAAYEAERQELCHSLENLKVAHKGHMREVNEAIEQTKARSLELREEQEEKLQDHVLIGSLIERLKMTVANTVEATKAMEVSYAVEMQQLEEEAEALTEQRLELEELLSAVESVLGGVEGEFDVAQTRHQTLTKDTTDLKHRKMQLELCIQDTQINTALILKPKEELKQELVDLRRRHMEVLKFQGEQLSETEKVIYENGLMLEQVNRENCRLHVCIEQMKEGIFNAKQDKDRHTQETEWLSEEVRSLFRESSQTPEVHSLETPIKSGLFYGPQLTDLVLHVCTDFFVLMLAY</sequence>
<dbReference type="KEGG" id="char:105899566"/>
<dbReference type="GeneID" id="105899566"/>
<proteinExistence type="predicted"/>
<dbReference type="Proteomes" id="UP000515152">
    <property type="component" value="Chromosome 14"/>
</dbReference>
<dbReference type="RefSeq" id="XP_042565709.1">
    <property type="nucleotide sequence ID" value="XM_042709775.1"/>
</dbReference>
<dbReference type="PANTHER" id="PTHR35347:SF1">
    <property type="entry name" value="COILED-COIL DOMAIN-CONTAINING PROTEIN 175"/>
    <property type="match status" value="1"/>
</dbReference>
<evidence type="ECO:0000313" key="2">
    <source>
        <dbReference type="Proteomes" id="UP000515152"/>
    </source>
</evidence>
<organism evidence="2 3">
    <name type="scientific">Clupea harengus</name>
    <name type="common">Atlantic herring</name>
    <dbReference type="NCBI Taxonomy" id="7950"/>
    <lineage>
        <taxon>Eukaryota</taxon>
        <taxon>Metazoa</taxon>
        <taxon>Chordata</taxon>
        <taxon>Craniata</taxon>
        <taxon>Vertebrata</taxon>
        <taxon>Euteleostomi</taxon>
        <taxon>Actinopterygii</taxon>
        <taxon>Neopterygii</taxon>
        <taxon>Teleostei</taxon>
        <taxon>Clupei</taxon>
        <taxon>Clupeiformes</taxon>
        <taxon>Clupeoidei</taxon>
        <taxon>Clupeidae</taxon>
        <taxon>Clupea</taxon>
    </lineage>
</organism>
<dbReference type="InterPro" id="IPR038834">
    <property type="entry name" value="CCDC175"/>
</dbReference>